<evidence type="ECO:0000259" key="5">
    <source>
        <dbReference type="Pfam" id="PF00080"/>
    </source>
</evidence>
<sequence length="171" mass="17427">MKTIMIAAGLVALAALPASAQGATQQEANATFIGKDGKETGRATLTGTSAGVLIDLEVNGLPASQWVAFHVHETGTCDASDGHKSAGGHFNPGGSADHGYLSENGPHAGDMPNQWVDGAGILRAQVFNSMVTLDGDKAIRGKALMIHGGKDDYSSQPSGDAGDRQACAVIE</sequence>
<dbReference type="Gene3D" id="2.60.40.200">
    <property type="entry name" value="Superoxide dismutase, copper/zinc binding domain"/>
    <property type="match status" value="1"/>
</dbReference>
<dbReference type="GO" id="GO:0005507">
    <property type="term" value="F:copper ion binding"/>
    <property type="evidence" value="ECO:0007669"/>
    <property type="project" value="InterPro"/>
</dbReference>
<evidence type="ECO:0000256" key="4">
    <source>
        <dbReference type="SAM" id="SignalP"/>
    </source>
</evidence>
<comment type="catalytic activity">
    <reaction evidence="2">
        <text>2 superoxide + 2 H(+) = H2O2 + O2</text>
        <dbReference type="Rhea" id="RHEA:20696"/>
        <dbReference type="ChEBI" id="CHEBI:15378"/>
        <dbReference type="ChEBI" id="CHEBI:15379"/>
        <dbReference type="ChEBI" id="CHEBI:16240"/>
        <dbReference type="ChEBI" id="CHEBI:18421"/>
        <dbReference type="EC" id="1.15.1.1"/>
    </reaction>
</comment>
<gene>
    <name evidence="6" type="ORF">SAMN05421512_105175</name>
</gene>
<proteinExistence type="inferred from homology"/>
<comment type="similarity">
    <text evidence="1 2">Belongs to the Cu-Zn superoxide dismutase family.</text>
</comment>
<dbReference type="InterPro" id="IPR018152">
    <property type="entry name" value="SOD_Cu/Zn_BS"/>
</dbReference>
<feature type="signal peptide" evidence="4">
    <location>
        <begin position="1"/>
        <end position="20"/>
    </location>
</feature>
<evidence type="ECO:0000256" key="1">
    <source>
        <dbReference type="ARBA" id="ARBA00010457"/>
    </source>
</evidence>
<protein>
    <recommendedName>
        <fullName evidence="2">Superoxide dismutase [Cu-Zn]</fullName>
        <ecNumber evidence="2">1.15.1.1</ecNumber>
    </recommendedName>
</protein>
<keyword evidence="2" id="KW-0186">Copper</keyword>
<accession>A0A285SFR7</accession>
<evidence type="ECO:0000313" key="7">
    <source>
        <dbReference type="Proteomes" id="UP000219331"/>
    </source>
</evidence>
<name>A0A285SFR7_9HYPH</name>
<dbReference type="GO" id="GO:0004784">
    <property type="term" value="F:superoxide dismutase activity"/>
    <property type="evidence" value="ECO:0007669"/>
    <property type="project" value="UniProtKB-EC"/>
</dbReference>
<comment type="cofactor">
    <cofactor evidence="2">
        <name>Zn(2+)</name>
        <dbReference type="ChEBI" id="CHEBI:29105"/>
    </cofactor>
    <text evidence="2">Binds 1 zinc ion per subunit.</text>
</comment>
<dbReference type="EMBL" id="OBML01000005">
    <property type="protein sequence ID" value="SOC06716.1"/>
    <property type="molecule type" value="Genomic_DNA"/>
</dbReference>
<keyword evidence="2" id="KW-0560">Oxidoreductase</keyword>
<dbReference type="PROSITE" id="PS00332">
    <property type="entry name" value="SOD_CU_ZN_2"/>
    <property type="match status" value="1"/>
</dbReference>
<organism evidence="6 7">
    <name type="scientific">Stappia indica</name>
    <dbReference type="NCBI Taxonomy" id="538381"/>
    <lineage>
        <taxon>Bacteria</taxon>
        <taxon>Pseudomonadati</taxon>
        <taxon>Pseudomonadota</taxon>
        <taxon>Alphaproteobacteria</taxon>
        <taxon>Hyphomicrobiales</taxon>
        <taxon>Stappiaceae</taxon>
        <taxon>Stappia</taxon>
    </lineage>
</organism>
<dbReference type="EC" id="1.15.1.1" evidence="2"/>
<dbReference type="SUPFAM" id="SSF49329">
    <property type="entry name" value="Cu,Zn superoxide dismutase-like"/>
    <property type="match status" value="1"/>
</dbReference>
<feature type="region of interest" description="Disordered" evidence="3">
    <location>
        <begin position="80"/>
        <end position="108"/>
    </location>
</feature>
<evidence type="ECO:0000256" key="2">
    <source>
        <dbReference type="RuleBase" id="RU000393"/>
    </source>
</evidence>
<keyword evidence="2" id="KW-0862">Zinc</keyword>
<keyword evidence="2" id="KW-0479">Metal-binding</keyword>
<comment type="cofactor">
    <cofactor evidence="2">
        <name>Cu cation</name>
        <dbReference type="ChEBI" id="CHEBI:23378"/>
    </cofactor>
    <text evidence="2">Binds 1 copper ion per subunit.</text>
</comment>
<reference evidence="6 7" key="1">
    <citation type="submission" date="2017-08" db="EMBL/GenBank/DDBJ databases">
        <authorList>
            <person name="de Groot N.N."/>
        </authorList>
    </citation>
    <scope>NUCLEOTIDE SEQUENCE [LARGE SCALE GENOMIC DNA]</scope>
    <source>
        <strain evidence="6 7">USBA 352</strain>
    </source>
</reference>
<keyword evidence="7" id="KW-1185">Reference proteome</keyword>
<dbReference type="RefSeq" id="WP_097174852.1">
    <property type="nucleotide sequence ID" value="NZ_OBML01000005.1"/>
</dbReference>
<evidence type="ECO:0000313" key="6">
    <source>
        <dbReference type="EMBL" id="SOC06716.1"/>
    </source>
</evidence>
<evidence type="ECO:0000256" key="3">
    <source>
        <dbReference type="SAM" id="MobiDB-lite"/>
    </source>
</evidence>
<keyword evidence="4" id="KW-0732">Signal</keyword>
<feature type="chain" id="PRO_5012763986" description="Superoxide dismutase [Cu-Zn]" evidence="4">
    <location>
        <begin position="21"/>
        <end position="171"/>
    </location>
</feature>
<dbReference type="PRINTS" id="PR00068">
    <property type="entry name" value="CUZNDISMTASE"/>
</dbReference>
<dbReference type="Pfam" id="PF00080">
    <property type="entry name" value="Sod_Cu"/>
    <property type="match status" value="1"/>
</dbReference>
<dbReference type="InterPro" id="IPR036423">
    <property type="entry name" value="SOD-like_Cu/Zn_dom_sf"/>
</dbReference>
<dbReference type="InterPro" id="IPR024134">
    <property type="entry name" value="SOD_Cu/Zn_/chaperone"/>
</dbReference>
<comment type="function">
    <text evidence="2">Destroys radicals which are normally produced within the cells and which are toxic to biological systems.</text>
</comment>
<feature type="domain" description="Superoxide dismutase copper/zinc binding" evidence="5">
    <location>
        <begin position="40"/>
        <end position="170"/>
    </location>
</feature>
<dbReference type="PANTHER" id="PTHR10003">
    <property type="entry name" value="SUPEROXIDE DISMUTASE CU-ZN -RELATED"/>
    <property type="match status" value="1"/>
</dbReference>
<dbReference type="OrthoDB" id="5431326at2"/>
<dbReference type="AlphaFoldDB" id="A0A285SFR7"/>
<dbReference type="CDD" id="cd00305">
    <property type="entry name" value="Cu-Zn_Superoxide_Dismutase"/>
    <property type="match status" value="1"/>
</dbReference>
<dbReference type="Proteomes" id="UP000219331">
    <property type="component" value="Unassembled WGS sequence"/>
</dbReference>
<dbReference type="InterPro" id="IPR001424">
    <property type="entry name" value="SOD_Cu_Zn_dom"/>
</dbReference>
<dbReference type="STRING" id="538381.GCA_001696535_02115"/>